<evidence type="ECO:0000256" key="3">
    <source>
        <dbReference type="ARBA" id="ARBA00022514"/>
    </source>
</evidence>
<evidence type="ECO:0000256" key="12">
    <source>
        <dbReference type="ARBA" id="ARBA00042730"/>
    </source>
</evidence>
<feature type="compositionally biased region" description="Polar residues" evidence="13">
    <location>
        <begin position="427"/>
        <end position="439"/>
    </location>
</feature>
<evidence type="ECO:0000256" key="7">
    <source>
        <dbReference type="ARBA" id="ARBA00036823"/>
    </source>
</evidence>
<dbReference type="EC" id="5.3.3.12" evidence="8"/>
<proteinExistence type="inferred from homology"/>
<comment type="similarity">
    <text evidence="2">Belongs to the MIF family.</text>
</comment>
<dbReference type="InterPro" id="IPR014347">
    <property type="entry name" value="Tautomerase/MIF_sf"/>
</dbReference>
<dbReference type="Gene3D" id="3.30.429.10">
    <property type="entry name" value="Macrophage Migration Inhibitory Factor"/>
    <property type="match status" value="1"/>
</dbReference>
<name>A0A6A6F7E7_9PEZI</name>
<evidence type="ECO:0000256" key="4">
    <source>
        <dbReference type="ARBA" id="ARBA00022525"/>
    </source>
</evidence>
<comment type="subcellular location">
    <subcellularLocation>
        <location evidence="1">Secreted</location>
    </subcellularLocation>
</comment>
<keyword evidence="5" id="KW-0413">Isomerase</keyword>
<dbReference type="GO" id="GO:0005576">
    <property type="term" value="C:extracellular region"/>
    <property type="evidence" value="ECO:0007669"/>
    <property type="project" value="UniProtKB-SubCell"/>
</dbReference>
<comment type="catalytic activity">
    <reaction evidence="7">
        <text>L-dopachrome = 5,6-dihydroxyindole-2-carboxylate</text>
        <dbReference type="Rhea" id="RHEA:13041"/>
        <dbReference type="ChEBI" id="CHEBI:16875"/>
        <dbReference type="ChEBI" id="CHEBI:57509"/>
        <dbReference type="EC" id="5.3.3.12"/>
    </reaction>
</comment>
<feature type="compositionally biased region" description="Basic and acidic residues" evidence="13">
    <location>
        <begin position="519"/>
        <end position="538"/>
    </location>
</feature>
<dbReference type="EMBL" id="ML992688">
    <property type="protein sequence ID" value="KAF2209159.1"/>
    <property type="molecule type" value="Genomic_DNA"/>
</dbReference>
<dbReference type="EC" id="5.3.2.1" evidence="9"/>
<feature type="region of interest" description="Disordered" evidence="13">
    <location>
        <begin position="1"/>
        <end position="32"/>
    </location>
</feature>
<feature type="region of interest" description="Disordered" evidence="13">
    <location>
        <begin position="358"/>
        <end position="593"/>
    </location>
</feature>
<accession>A0A6A6F7E7</accession>
<dbReference type="GO" id="GO:0004167">
    <property type="term" value="F:dopachrome isomerase activity"/>
    <property type="evidence" value="ECO:0007669"/>
    <property type="project" value="UniProtKB-EC"/>
</dbReference>
<feature type="compositionally biased region" description="Basic residues" evidence="13">
    <location>
        <begin position="573"/>
        <end position="587"/>
    </location>
</feature>
<evidence type="ECO:0000256" key="10">
    <source>
        <dbReference type="ARBA" id="ARBA00041631"/>
    </source>
</evidence>
<evidence type="ECO:0000256" key="9">
    <source>
        <dbReference type="ARBA" id="ARBA00039086"/>
    </source>
</evidence>
<evidence type="ECO:0000256" key="6">
    <source>
        <dbReference type="ARBA" id="ARBA00036735"/>
    </source>
</evidence>
<dbReference type="PANTHER" id="PTHR11954:SF6">
    <property type="entry name" value="MACROPHAGE MIGRATION INHIBITORY FACTOR"/>
    <property type="match status" value="1"/>
</dbReference>
<feature type="compositionally biased region" description="Polar residues" evidence="13">
    <location>
        <begin position="451"/>
        <end position="465"/>
    </location>
</feature>
<evidence type="ECO:0000256" key="13">
    <source>
        <dbReference type="SAM" id="MobiDB-lite"/>
    </source>
</evidence>
<evidence type="ECO:0000256" key="11">
    <source>
        <dbReference type="ARBA" id="ARBA00041912"/>
    </source>
</evidence>
<dbReference type="PANTHER" id="PTHR11954">
    <property type="entry name" value="D-DOPACHROME DECARBOXYLASE"/>
    <property type="match status" value="1"/>
</dbReference>
<keyword evidence="15" id="KW-1185">Reference proteome</keyword>
<organism evidence="14 15">
    <name type="scientific">Cercospora zeae-maydis SCOH1-5</name>
    <dbReference type="NCBI Taxonomy" id="717836"/>
    <lineage>
        <taxon>Eukaryota</taxon>
        <taxon>Fungi</taxon>
        <taxon>Dikarya</taxon>
        <taxon>Ascomycota</taxon>
        <taxon>Pezizomycotina</taxon>
        <taxon>Dothideomycetes</taxon>
        <taxon>Dothideomycetidae</taxon>
        <taxon>Mycosphaerellales</taxon>
        <taxon>Mycosphaerellaceae</taxon>
        <taxon>Cercospora</taxon>
    </lineage>
</organism>
<feature type="compositionally biased region" description="Basic residues" evidence="13">
    <location>
        <begin position="103"/>
        <end position="112"/>
    </location>
</feature>
<gene>
    <name evidence="14" type="ORF">CERZMDRAFT_100676</name>
</gene>
<evidence type="ECO:0000313" key="15">
    <source>
        <dbReference type="Proteomes" id="UP000799539"/>
    </source>
</evidence>
<dbReference type="Proteomes" id="UP000799539">
    <property type="component" value="Unassembled WGS sequence"/>
</dbReference>
<feature type="region of interest" description="Disordered" evidence="13">
    <location>
        <begin position="102"/>
        <end position="130"/>
    </location>
</feature>
<protein>
    <recommendedName>
        <fullName evidence="12">L-dopachrome isomerase</fullName>
        <ecNumber evidence="9">5.3.2.1</ecNumber>
        <ecNumber evidence="8">5.3.3.12</ecNumber>
    </recommendedName>
    <alternativeName>
        <fullName evidence="10">L-dopachrome tautomerase</fullName>
    </alternativeName>
    <alternativeName>
        <fullName evidence="11">Phenylpyruvate tautomerase</fullName>
    </alternativeName>
</protein>
<evidence type="ECO:0000256" key="8">
    <source>
        <dbReference type="ARBA" id="ARBA00038932"/>
    </source>
</evidence>
<dbReference type="GO" id="GO:0050178">
    <property type="term" value="F:phenylpyruvate tautomerase activity"/>
    <property type="evidence" value="ECO:0007669"/>
    <property type="project" value="UniProtKB-EC"/>
</dbReference>
<sequence length="593" mass="64368">MSPVATDARSFHSLSSSTARTDSSGCSSRLVTDAVSSRDDKCAVISPNLSRDRSSLPAELAGSVDFHDLVHKTLGTRDSVMATAAHTSSPSRQRTQHYDDHFHHHHHHHSHSHSKDNSNGSARERVQRDSPVVAELRTNVIVKDEFTLVTDLSHHLAARYTRPDSAVMVKVDHSACLALGGTFDPCYIVTITAVPSQMGPTMNKRNAALIQAFLADILSVSPERGIIKFHPIPDENFAINGTTILGEMERLEKRHEGEHARSMRRAMHSMGRKSIPNFNKKSLPKMDAEVPNSSEPTPTPAETDATTPAETRPSPARTDSAAPSQASEDKSDTPPAQIMTATITSPGEVYELPAIDMDNARPVTPHKRKSSAGSNGLRMNGVSHGALTPSRPSTPKTAKKARPRTFSGENFSIRDQQKSKSIGIATASPTAKATSQTKPQKSHAFLKLDPTKTSAKANLTNTSRPISPRQRTWAAAPAPVVKPRASLDRTHAGPQAALKALSGTWTNESAQEKSRKKIEKLTGEKPDADNNNNKKDTEANTAKRRSTITATPKYPEPPPMPVDNQDSKSLNKVGKRKSFLSAFRRHATAQTAH</sequence>
<feature type="compositionally biased region" description="Basic residues" evidence="13">
    <location>
        <begin position="262"/>
        <end position="271"/>
    </location>
</feature>
<dbReference type="AlphaFoldDB" id="A0A6A6F7E7"/>
<dbReference type="SUPFAM" id="SSF55331">
    <property type="entry name" value="Tautomerase/MIF"/>
    <property type="match status" value="1"/>
</dbReference>
<evidence type="ECO:0000256" key="2">
    <source>
        <dbReference type="ARBA" id="ARBA00005851"/>
    </source>
</evidence>
<feature type="region of interest" description="Disordered" evidence="13">
    <location>
        <begin position="253"/>
        <end position="336"/>
    </location>
</feature>
<comment type="catalytic activity">
    <reaction evidence="6">
        <text>3-phenylpyruvate = enol-phenylpyruvate</text>
        <dbReference type="Rhea" id="RHEA:17097"/>
        <dbReference type="ChEBI" id="CHEBI:16815"/>
        <dbReference type="ChEBI" id="CHEBI:18005"/>
        <dbReference type="EC" id="5.3.2.1"/>
    </reaction>
</comment>
<evidence type="ECO:0000256" key="1">
    <source>
        <dbReference type="ARBA" id="ARBA00004613"/>
    </source>
</evidence>
<evidence type="ECO:0000313" key="14">
    <source>
        <dbReference type="EMBL" id="KAF2209159.1"/>
    </source>
</evidence>
<feature type="compositionally biased region" description="Low complexity" evidence="13">
    <location>
        <begin position="300"/>
        <end position="311"/>
    </location>
</feature>
<keyword evidence="3" id="KW-0202">Cytokine</keyword>
<keyword evidence="4" id="KW-0964">Secreted</keyword>
<feature type="compositionally biased region" description="Low complexity" evidence="13">
    <location>
        <begin position="13"/>
        <end position="28"/>
    </location>
</feature>
<dbReference type="InterPro" id="IPR001398">
    <property type="entry name" value="Macrophage_inhib_fac"/>
</dbReference>
<dbReference type="OrthoDB" id="255819at2759"/>
<evidence type="ECO:0000256" key="5">
    <source>
        <dbReference type="ARBA" id="ARBA00023235"/>
    </source>
</evidence>
<reference evidence="14" key="1">
    <citation type="journal article" date="2020" name="Stud. Mycol.">
        <title>101 Dothideomycetes genomes: a test case for predicting lifestyles and emergence of pathogens.</title>
        <authorList>
            <person name="Haridas S."/>
            <person name="Albert R."/>
            <person name="Binder M."/>
            <person name="Bloem J."/>
            <person name="Labutti K."/>
            <person name="Salamov A."/>
            <person name="Andreopoulos B."/>
            <person name="Baker S."/>
            <person name="Barry K."/>
            <person name="Bills G."/>
            <person name="Bluhm B."/>
            <person name="Cannon C."/>
            <person name="Castanera R."/>
            <person name="Culley D."/>
            <person name="Daum C."/>
            <person name="Ezra D."/>
            <person name="Gonzalez J."/>
            <person name="Henrissat B."/>
            <person name="Kuo A."/>
            <person name="Liang C."/>
            <person name="Lipzen A."/>
            <person name="Lutzoni F."/>
            <person name="Magnuson J."/>
            <person name="Mondo S."/>
            <person name="Nolan M."/>
            <person name="Ohm R."/>
            <person name="Pangilinan J."/>
            <person name="Park H.-J."/>
            <person name="Ramirez L."/>
            <person name="Alfaro M."/>
            <person name="Sun H."/>
            <person name="Tritt A."/>
            <person name="Yoshinaga Y."/>
            <person name="Zwiers L.-H."/>
            <person name="Turgeon B."/>
            <person name="Goodwin S."/>
            <person name="Spatafora J."/>
            <person name="Crous P."/>
            <person name="Grigoriev I."/>
        </authorList>
    </citation>
    <scope>NUCLEOTIDE SEQUENCE</scope>
    <source>
        <strain evidence="14">SCOH1-5</strain>
    </source>
</reference>
<dbReference type="Pfam" id="PF01187">
    <property type="entry name" value="MIF"/>
    <property type="match status" value="1"/>
</dbReference>